<keyword evidence="1" id="KW-0963">Cytoplasm</keyword>
<dbReference type="Pfam" id="PF02599">
    <property type="entry name" value="CsrA"/>
    <property type="match status" value="1"/>
</dbReference>
<dbReference type="SUPFAM" id="SSF117130">
    <property type="entry name" value="CsrA-like"/>
    <property type="match status" value="1"/>
</dbReference>
<evidence type="ECO:0000313" key="4">
    <source>
        <dbReference type="EMBL" id="CAB4846438.1"/>
    </source>
</evidence>
<gene>
    <name evidence="4" type="ORF">UFOPK3268_00202</name>
    <name evidence="5" type="ORF">UFOPK3752_00604</name>
    <name evidence="6" type="ORF">UFOPK4150_00643</name>
</gene>
<dbReference type="GO" id="GO:0006402">
    <property type="term" value="P:mRNA catabolic process"/>
    <property type="evidence" value="ECO:0007669"/>
    <property type="project" value="InterPro"/>
</dbReference>
<name>A0A6J7BQI2_9ZZZZ</name>
<dbReference type="AlphaFoldDB" id="A0A6J7BQI2"/>
<dbReference type="InterPro" id="IPR003751">
    <property type="entry name" value="CsrA"/>
</dbReference>
<dbReference type="PANTHER" id="PTHR34984:SF1">
    <property type="entry name" value="CARBON STORAGE REGULATOR"/>
    <property type="match status" value="1"/>
</dbReference>
<sequence>MLVLARGQGQSVVFDGGITITVLGARGGLVRLGIDAPAEVGVRRGELDPLPMLEPPRAVVEAEPGQ</sequence>
<evidence type="ECO:0000313" key="5">
    <source>
        <dbReference type="EMBL" id="CAB4933781.1"/>
    </source>
</evidence>
<reference evidence="4" key="1">
    <citation type="submission" date="2020-05" db="EMBL/GenBank/DDBJ databases">
        <authorList>
            <person name="Chiriac C."/>
            <person name="Salcher M."/>
            <person name="Ghai R."/>
            <person name="Kavagutti S V."/>
        </authorList>
    </citation>
    <scope>NUCLEOTIDE SEQUENCE</scope>
</reference>
<dbReference type="PANTHER" id="PTHR34984">
    <property type="entry name" value="CARBON STORAGE REGULATOR"/>
    <property type="match status" value="1"/>
</dbReference>
<dbReference type="InterPro" id="IPR036107">
    <property type="entry name" value="CsrA_sf"/>
</dbReference>
<dbReference type="GO" id="GO:0006109">
    <property type="term" value="P:regulation of carbohydrate metabolic process"/>
    <property type="evidence" value="ECO:0007669"/>
    <property type="project" value="InterPro"/>
</dbReference>
<proteinExistence type="predicted"/>
<evidence type="ECO:0000256" key="2">
    <source>
        <dbReference type="ARBA" id="ARBA00022845"/>
    </source>
</evidence>
<dbReference type="GO" id="GO:0005829">
    <property type="term" value="C:cytosol"/>
    <property type="evidence" value="ECO:0007669"/>
    <property type="project" value="TreeGrafter"/>
</dbReference>
<keyword evidence="3" id="KW-0694">RNA-binding</keyword>
<evidence type="ECO:0000256" key="1">
    <source>
        <dbReference type="ARBA" id="ARBA00022490"/>
    </source>
</evidence>
<accession>A0A6J7BQI2</accession>
<keyword evidence="2" id="KW-0810">Translation regulation</keyword>
<dbReference type="GO" id="GO:0048027">
    <property type="term" value="F:mRNA 5'-UTR binding"/>
    <property type="evidence" value="ECO:0007669"/>
    <property type="project" value="TreeGrafter"/>
</dbReference>
<dbReference type="EMBL" id="CAFBND010000016">
    <property type="protein sequence ID" value="CAB4933781.1"/>
    <property type="molecule type" value="Genomic_DNA"/>
</dbReference>
<evidence type="ECO:0000256" key="3">
    <source>
        <dbReference type="ARBA" id="ARBA00022884"/>
    </source>
</evidence>
<dbReference type="EMBL" id="CAFBPU010000010">
    <property type="protein sequence ID" value="CAB5027316.1"/>
    <property type="molecule type" value="Genomic_DNA"/>
</dbReference>
<evidence type="ECO:0000313" key="6">
    <source>
        <dbReference type="EMBL" id="CAB5027316.1"/>
    </source>
</evidence>
<dbReference type="EMBL" id="CAFBIZ010000014">
    <property type="protein sequence ID" value="CAB4846438.1"/>
    <property type="molecule type" value="Genomic_DNA"/>
</dbReference>
<protein>
    <submittedName>
        <fullName evidence="4">Unannotated protein</fullName>
    </submittedName>
</protein>
<dbReference type="Gene3D" id="2.60.40.4380">
    <property type="entry name" value="Translational regulator CsrA"/>
    <property type="match status" value="1"/>
</dbReference>
<organism evidence="4">
    <name type="scientific">freshwater metagenome</name>
    <dbReference type="NCBI Taxonomy" id="449393"/>
    <lineage>
        <taxon>unclassified sequences</taxon>
        <taxon>metagenomes</taxon>
        <taxon>ecological metagenomes</taxon>
    </lineage>
</organism>
<dbReference type="GO" id="GO:0045947">
    <property type="term" value="P:negative regulation of translational initiation"/>
    <property type="evidence" value="ECO:0007669"/>
    <property type="project" value="TreeGrafter"/>
</dbReference>